<comment type="caution">
    <text evidence="1">The sequence shown here is derived from an EMBL/GenBank/DDBJ whole genome shotgun (WGS) entry which is preliminary data.</text>
</comment>
<dbReference type="AlphaFoldDB" id="A0A5B0LJZ3"/>
<accession>A0A5B0LJZ3</accession>
<dbReference type="EMBL" id="VDEP01000514">
    <property type="protein sequence ID" value="KAA1064213.1"/>
    <property type="molecule type" value="Genomic_DNA"/>
</dbReference>
<reference evidence="1 2" key="1">
    <citation type="submission" date="2019-05" db="EMBL/GenBank/DDBJ databases">
        <title>Emergence of the Ug99 lineage of the wheat stem rust pathogen through somatic hybridization.</title>
        <authorList>
            <person name="Li F."/>
            <person name="Upadhyaya N.M."/>
            <person name="Sperschneider J."/>
            <person name="Matny O."/>
            <person name="Nguyen-Phuc H."/>
            <person name="Mago R."/>
            <person name="Raley C."/>
            <person name="Miller M.E."/>
            <person name="Silverstein K.A.T."/>
            <person name="Henningsen E."/>
            <person name="Hirsch C.D."/>
            <person name="Visser B."/>
            <person name="Pretorius Z.A."/>
            <person name="Steffenson B.J."/>
            <person name="Schwessinger B."/>
            <person name="Dodds P.N."/>
            <person name="Figueroa M."/>
        </authorList>
    </citation>
    <scope>NUCLEOTIDE SEQUENCE [LARGE SCALE GENOMIC DNA]</scope>
    <source>
        <strain evidence="1 2">Ug99</strain>
    </source>
</reference>
<proteinExistence type="predicted"/>
<dbReference type="Proteomes" id="UP000325313">
    <property type="component" value="Unassembled WGS sequence"/>
</dbReference>
<organism evidence="1 2">
    <name type="scientific">Puccinia graminis f. sp. tritici</name>
    <dbReference type="NCBI Taxonomy" id="56615"/>
    <lineage>
        <taxon>Eukaryota</taxon>
        <taxon>Fungi</taxon>
        <taxon>Dikarya</taxon>
        <taxon>Basidiomycota</taxon>
        <taxon>Pucciniomycotina</taxon>
        <taxon>Pucciniomycetes</taxon>
        <taxon>Pucciniales</taxon>
        <taxon>Pucciniaceae</taxon>
        <taxon>Puccinia</taxon>
    </lineage>
</organism>
<gene>
    <name evidence="1" type="primary">MRS2_3</name>
    <name evidence="1" type="ORF">PGTUg99_010678</name>
</gene>
<evidence type="ECO:0000313" key="1">
    <source>
        <dbReference type="EMBL" id="KAA1064213.1"/>
    </source>
</evidence>
<sequence length="68" mass="7957">MLNDPHVNYNQYQHFPVKKSGNEGLAFLHRQEFTSNLLRGISNFSGEQRGTVKEEKSAYDFEYSFKLL</sequence>
<protein>
    <submittedName>
        <fullName evidence="1">Magnesium ion transporter</fullName>
    </submittedName>
</protein>
<name>A0A5B0LJZ3_PUCGR</name>
<evidence type="ECO:0000313" key="2">
    <source>
        <dbReference type="Proteomes" id="UP000325313"/>
    </source>
</evidence>